<keyword evidence="6 11" id="KW-0812">Transmembrane</keyword>
<dbReference type="PANTHER" id="PTHR12741">
    <property type="entry name" value="LYST-INTERACTING PROTEIN LIP5 DOPAMINE RESPONSIVE PROTEIN DRG-1"/>
    <property type="match status" value="1"/>
</dbReference>
<evidence type="ECO:0000256" key="4">
    <source>
        <dbReference type="ARBA" id="ARBA00022676"/>
    </source>
</evidence>
<evidence type="ECO:0000256" key="2">
    <source>
        <dbReference type="ARBA" id="ARBA00009040"/>
    </source>
</evidence>
<dbReference type="InterPro" id="IPR026899">
    <property type="entry name" value="FKS1-like_dom1"/>
</dbReference>
<evidence type="ECO:0000256" key="7">
    <source>
        <dbReference type="ARBA" id="ARBA00022989"/>
    </source>
</evidence>
<keyword evidence="7 11" id="KW-1133">Transmembrane helix</keyword>
<feature type="transmembrane region" description="Helical" evidence="11">
    <location>
        <begin position="1705"/>
        <end position="1722"/>
    </location>
</feature>
<name>A0AAW1Q5Y9_9CHLO</name>
<evidence type="ECO:0000256" key="11">
    <source>
        <dbReference type="SAM" id="Phobius"/>
    </source>
</evidence>
<feature type="transmembrane region" description="Helical" evidence="11">
    <location>
        <begin position="2007"/>
        <end position="2025"/>
    </location>
</feature>
<feature type="transmembrane region" description="Helical" evidence="11">
    <location>
        <begin position="480"/>
        <end position="502"/>
    </location>
</feature>
<dbReference type="GO" id="GO:0000148">
    <property type="term" value="C:1,3-beta-D-glucan synthase complex"/>
    <property type="evidence" value="ECO:0007669"/>
    <property type="project" value="InterPro"/>
</dbReference>
<comment type="catalytic activity">
    <reaction evidence="9">
        <text>[(1-&gt;3)-beta-D-glucosyl](n) + UDP-alpha-D-glucose = [(1-&gt;3)-beta-D-glucosyl](n+1) + UDP + H(+)</text>
        <dbReference type="Rhea" id="RHEA:21476"/>
        <dbReference type="Rhea" id="RHEA-COMP:11146"/>
        <dbReference type="Rhea" id="RHEA-COMP:14303"/>
        <dbReference type="ChEBI" id="CHEBI:15378"/>
        <dbReference type="ChEBI" id="CHEBI:37671"/>
        <dbReference type="ChEBI" id="CHEBI:58223"/>
        <dbReference type="ChEBI" id="CHEBI:58885"/>
        <dbReference type="EC" id="2.4.1.34"/>
    </reaction>
</comment>
<feature type="transmembrane region" description="Helical" evidence="11">
    <location>
        <begin position="1768"/>
        <end position="1786"/>
    </location>
</feature>
<feature type="transmembrane region" description="Helical" evidence="11">
    <location>
        <begin position="1628"/>
        <end position="1651"/>
    </location>
</feature>
<feature type="compositionally biased region" description="Polar residues" evidence="10">
    <location>
        <begin position="758"/>
        <end position="767"/>
    </location>
</feature>
<feature type="transmembrane region" description="Helical" evidence="11">
    <location>
        <begin position="1863"/>
        <end position="1886"/>
    </location>
</feature>
<sequence length="2118" mass="237910">MAAIFNAPANAEGYRAAIHTVVHRLGRHFGFQAFNLDPRTEGDQREVWSPATIFVASDHLYHLLVRNYMRRDKDSGTETDVFARSVEKLHDLIFQGYGDWCAQVALPEHVTQVSWLTMQATGAVEWEYLLEELALYFLIYTEAANIRHLPEGMWFLFWILRNSSNRYNQVSCPPPSDPGSAAHTVNLDVMRGIAQWRTRLRNEQQMNVASIRASCGIPAVGAYHSVADLPAVRSTVQQAVVGADVFDASSPEVRILAEMIMYGDSGVFLDKIISPIFRYLCVEVDKKGGAAREVSERVAYDDANESFCRKDSVKRALRALGVEVDAGTGNVNCDPYDALLAIGFRETPKEGVLPEKKTKKTAAPPLDRQLTYGQMQHTRDWDPNLARDWYGQTIFAKTFVERRSFWTIYRAFYRVFAFHVLEFQLLATISWSGHLWVVTTTLLTHAGLSLAEQWANLYSQRPIRRTHRLHGQRFVLWGRPLWGFLQWFVINAVLWAAFVAYIGDWSPSTRKIWGPLAAVYFGINVGHAILTTRPGYTVSLTHGTVYYLRKCESCGCPRFFTYLPEKLLLFLGASSARPFAKEYLMPVNMKVPVATWLSNVVFWTLVLGAKVTFDWFGVIQPLEGPVKALWNRGWLNTGTGNYKIGGKDSGVPFFDADFVLDIARVVPAVLTTFVDTGIFYALVAALFGTVKGLVKLNLGVVSNFQAVRQNFHKGPNQWWDRAISQQGQANITRAIENLSVCTPASTSPPRVGAVVKSPGTSRRNLQRTAGAPKISTRSDNFVGRTGNARRVEIRQQSTTIPSVLSQMLGSEHERSIMQTLRDENVGRWLVFSDSWNAIVGELRDMDYISNLEQDNLLFTHLPIDDTIEPMEGMRPILLPIFFYAGQIVRACEVPGIGASQTTALLELRALFTWLLLQIGAISRPQSHIILEFEPNEYADSLEHQGDRSRAMAEVAAFLHKMDDVQRRADDEATRRARTKIAFGMKDNIAKICDFLDREAEAVLKVHKDPPDLEGGKSSESQLRHSKASRMRSTLMQIKAENLKPSAWDVVVGPQGQLAVLYAENEDTSARLVMKRVVRQLLKMLEMSAMASQPRGLEAQRVLSFFLSSLKNPTLTQPPPVEEMLSFNTLTPHYEEDVIYALSADNAAFQMNMDKDSAKGLGDLITENEDNVSVMTYMKSIYPQDWANLIERLRPRLGGLAPESITEEDFDGGGALQHIQNEVLLWASYRGQLLARTVRGMMMYEQALRRLARIENPKPDGLSEEEYAAQVDDLVESKFTYIVASQVYGKNRSAPQAKGRWLARGMETLLYQYPGLRCAFIDDVTTKLGKTTYSVLIRGGQHEGPQGLDSDVEEMYRVRLPFNPETGRGVVLGEGKPENQNCAIIFAFNEIVQAIDMNQDNNLGEALKMRNLVSEFTEEDGKGRHYDHKKDMYSKRNLPEPRQHADTGKKGKNGKQGYALAQAQTASQRRAARKCKQPVALVGFREWIFSENSGALASFAAATEFTFGTIVQRVMTWPGTVRFHYGHPDLWNKLFIMTRGGVSKATRGFHISEDVFAGYNHTLRGGSVKFKEYISVGKGRDMGFDSINSFESKVAGGNGEQVLSRDVYRLGTRLDFFRLMSWYHTGCGFFINTYLTMLSIYAAVWVYLLLALTKSATFTDENGVLRSTITGNTSAYSSVQIVQLGMLSIITYAVELLLERGVVHTLASIFVQAISGSIAFFVFRAQTSAYYFKQDILYGGAKYIPTGRGYALRHNSFVKVYTSYARSHLYFAAEIVLLLILLAVVGFDNYGSSTWGPWLAAVCILIAPFWFNPGTFSMTVTSEDYYAWRLWVSDVQDPVTKTTWYSWNRGQLEKPRNEKKTLTAPYLAALWGLIESLPNVIITVAAIDNMAQTRQNKWAVFGVFTGIVYAYIIVFVLLRKYMHAKFYQRAWRLARITLILLGLAGIILFITVYIPRSAGQGVRNVFILLFANFEIAAFIVQLLLYVFPNWALARYYVDLGYRIMDVGIGYFLFAFLFLLSFLQLVARVQTALLFNIKFASSLRRGRLLQGTYIQAYIDRQLQQNKQAAKERSGSLDGASSAEFGLAGVKRQESVGESSAAATLTGRSGSGLQQTGIKRA</sequence>
<evidence type="ECO:0000256" key="6">
    <source>
        <dbReference type="ARBA" id="ARBA00022692"/>
    </source>
</evidence>
<dbReference type="GO" id="GO:0003843">
    <property type="term" value="F:1,3-beta-D-glucan synthase activity"/>
    <property type="evidence" value="ECO:0007669"/>
    <property type="project" value="UniProtKB-EC"/>
</dbReference>
<organism evidence="13 14">
    <name type="scientific">[Myrmecia] bisecta</name>
    <dbReference type="NCBI Taxonomy" id="41462"/>
    <lineage>
        <taxon>Eukaryota</taxon>
        <taxon>Viridiplantae</taxon>
        <taxon>Chlorophyta</taxon>
        <taxon>core chlorophytes</taxon>
        <taxon>Trebouxiophyceae</taxon>
        <taxon>Trebouxiales</taxon>
        <taxon>Trebouxiaceae</taxon>
        <taxon>Myrmecia</taxon>
    </lineage>
</organism>
<proteinExistence type="inferred from homology"/>
<dbReference type="Pfam" id="PF14288">
    <property type="entry name" value="FKS1_dom1"/>
    <property type="match status" value="1"/>
</dbReference>
<evidence type="ECO:0000256" key="10">
    <source>
        <dbReference type="SAM" id="MobiDB-lite"/>
    </source>
</evidence>
<feature type="transmembrane region" description="Helical" evidence="11">
    <location>
        <begin position="1792"/>
        <end position="1810"/>
    </location>
</feature>
<feature type="compositionally biased region" description="Basic and acidic residues" evidence="10">
    <location>
        <begin position="1433"/>
        <end position="1448"/>
    </location>
</feature>
<dbReference type="GO" id="GO:0006075">
    <property type="term" value="P:(1-&gt;3)-beta-D-glucan biosynthetic process"/>
    <property type="evidence" value="ECO:0007669"/>
    <property type="project" value="InterPro"/>
</dbReference>
<accession>A0AAW1Q5Y9</accession>
<evidence type="ECO:0000256" key="8">
    <source>
        <dbReference type="ARBA" id="ARBA00023136"/>
    </source>
</evidence>
<evidence type="ECO:0000256" key="5">
    <source>
        <dbReference type="ARBA" id="ARBA00022679"/>
    </source>
</evidence>
<dbReference type="InterPro" id="IPR003440">
    <property type="entry name" value="Glyco_trans_48_dom"/>
</dbReference>
<reference evidence="13 14" key="1">
    <citation type="journal article" date="2024" name="Nat. Commun.">
        <title>Phylogenomics reveals the evolutionary origins of lichenization in chlorophyte algae.</title>
        <authorList>
            <person name="Puginier C."/>
            <person name="Libourel C."/>
            <person name="Otte J."/>
            <person name="Skaloud P."/>
            <person name="Haon M."/>
            <person name="Grisel S."/>
            <person name="Petersen M."/>
            <person name="Berrin J.G."/>
            <person name="Delaux P.M."/>
            <person name="Dal Grande F."/>
            <person name="Keller J."/>
        </authorList>
    </citation>
    <scope>NUCLEOTIDE SEQUENCE [LARGE SCALE GENOMIC DNA]</scope>
    <source>
        <strain evidence="13 14">SAG 2043</strain>
    </source>
</reference>
<evidence type="ECO:0000313" key="14">
    <source>
        <dbReference type="Proteomes" id="UP001489004"/>
    </source>
</evidence>
<feature type="transmembrane region" description="Helical" evidence="11">
    <location>
        <begin position="1929"/>
        <end position="1953"/>
    </location>
</feature>
<feature type="transmembrane region" description="Helical" evidence="11">
    <location>
        <begin position="1898"/>
        <end position="1917"/>
    </location>
</feature>
<keyword evidence="5" id="KW-0808">Transferase</keyword>
<feature type="transmembrane region" description="Helical" evidence="11">
    <location>
        <begin position="1965"/>
        <end position="1986"/>
    </location>
</feature>
<keyword evidence="14" id="KW-1185">Reference proteome</keyword>
<dbReference type="PANTHER" id="PTHR12741:SF48">
    <property type="entry name" value="1,3-BETA-GLUCAN SYNTHASE COMPONENT FKS1-RELATED"/>
    <property type="match status" value="1"/>
</dbReference>
<evidence type="ECO:0000313" key="13">
    <source>
        <dbReference type="EMBL" id="KAK9815749.1"/>
    </source>
</evidence>
<evidence type="ECO:0000259" key="12">
    <source>
        <dbReference type="SMART" id="SM01205"/>
    </source>
</evidence>
<dbReference type="GO" id="GO:0008360">
    <property type="term" value="P:regulation of cell shape"/>
    <property type="evidence" value="ECO:0007669"/>
    <property type="project" value="UniProtKB-KW"/>
</dbReference>
<evidence type="ECO:0000256" key="1">
    <source>
        <dbReference type="ARBA" id="ARBA00004141"/>
    </source>
</evidence>
<keyword evidence="8 11" id="KW-0472">Membrane</keyword>
<feature type="region of interest" description="Disordered" evidence="10">
    <location>
        <begin position="749"/>
        <end position="772"/>
    </location>
</feature>
<evidence type="ECO:0000256" key="9">
    <source>
        <dbReference type="ARBA" id="ARBA00047777"/>
    </source>
</evidence>
<gene>
    <name evidence="13" type="ORF">WJX72_008855</name>
</gene>
<dbReference type="EMBL" id="JALJOR010000006">
    <property type="protein sequence ID" value="KAK9815749.1"/>
    <property type="molecule type" value="Genomic_DNA"/>
</dbReference>
<feature type="domain" description="1,3-beta-glucan synthase component FKS1-like" evidence="12">
    <location>
        <begin position="127"/>
        <end position="318"/>
    </location>
</feature>
<dbReference type="SMART" id="SM01205">
    <property type="entry name" value="FKS1_dom1"/>
    <property type="match status" value="1"/>
</dbReference>
<protein>
    <recommendedName>
        <fullName evidence="3">1,3-beta-glucan synthase</fullName>
        <ecNumber evidence="3">2.4.1.34</ecNumber>
    </recommendedName>
</protein>
<feature type="region of interest" description="Disordered" evidence="10">
    <location>
        <begin position="2096"/>
        <end position="2118"/>
    </location>
</feature>
<dbReference type="Pfam" id="PF02364">
    <property type="entry name" value="Glucan_synthase"/>
    <property type="match status" value="2"/>
</dbReference>
<dbReference type="GO" id="GO:0005886">
    <property type="term" value="C:plasma membrane"/>
    <property type="evidence" value="ECO:0007669"/>
    <property type="project" value="TreeGrafter"/>
</dbReference>
<comment type="subcellular location">
    <subcellularLocation>
        <location evidence="1">Membrane</location>
        <topology evidence="1">Multi-pass membrane protein</topology>
    </subcellularLocation>
</comment>
<feature type="region of interest" description="Disordered" evidence="10">
    <location>
        <begin position="1433"/>
        <end position="1459"/>
    </location>
</feature>
<feature type="transmembrane region" description="Helical" evidence="11">
    <location>
        <begin position="1672"/>
        <end position="1693"/>
    </location>
</feature>
<keyword evidence="4" id="KW-0328">Glycosyltransferase</keyword>
<evidence type="ECO:0000256" key="3">
    <source>
        <dbReference type="ARBA" id="ARBA00012589"/>
    </source>
</evidence>
<dbReference type="Proteomes" id="UP001489004">
    <property type="component" value="Unassembled WGS sequence"/>
</dbReference>
<comment type="caution">
    <text evidence="13">The sequence shown here is derived from an EMBL/GenBank/DDBJ whole genome shotgun (WGS) entry which is preliminary data.</text>
</comment>
<dbReference type="EC" id="2.4.1.34" evidence="3"/>
<comment type="similarity">
    <text evidence="2">Belongs to the glycosyltransferase 48 family.</text>
</comment>